<evidence type="ECO:0000256" key="1">
    <source>
        <dbReference type="SAM" id="MobiDB-lite"/>
    </source>
</evidence>
<name>A0A8J3FXG1_9PSEU</name>
<keyword evidence="3" id="KW-1185">Reference proteome</keyword>
<feature type="region of interest" description="Disordered" evidence="1">
    <location>
        <begin position="40"/>
        <end position="65"/>
    </location>
</feature>
<comment type="caution">
    <text evidence="2">The sequence shown here is derived from an EMBL/GenBank/DDBJ whole genome shotgun (WGS) entry which is preliminary data.</text>
</comment>
<organism evidence="2 3">
    <name type="scientific">Longimycelium tulufanense</name>
    <dbReference type="NCBI Taxonomy" id="907463"/>
    <lineage>
        <taxon>Bacteria</taxon>
        <taxon>Bacillati</taxon>
        <taxon>Actinomycetota</taxon>
        <taxon>Actinomycetes</taxon>
        <taxon>Pseudonocardiales</taxon>
        <taxon>Pseudonocardiaceae</taxon>
        <taxon>Longimycelium</taxon>
    </lineage>
</organism>
<sequence>MPRSEPLPAVLVGLVAVLCAGCDDPTGGTELVAPTTTQPRFSRSLDVPAPHTTPVRPTPQAPVTEPVETARRWLLAYRTRDWTDPGPAVWIDRTRPYVTGAFAAENEQARGGTRGAHWEEFVRRRCRTRVEKATGVIPPEAPRGDTGVYVQVSGIITTTCTAGEPHPDEPTSATVSVLRGPDGRWRVNQRIH</sequence>
<accession>A0A8J3FXG1</accession>
<dbReference type="Proteomes" id="UP000637578">
    <property type="component" value="Unassembled WGS sequence"/>
</dbReference>
<dbReference type="EMBL" id="BMMK01000022">
    <property type="protein sequence ID" value="GGM67803.1"/>
    <property type="molecule type" value="Genomic_DNA"/>
</dbReference>
<evidence type="ECO:0000313" key="2">
    <source>
        <dbReference type="EMBL" id="GGM67803.1"/>
    </source>
</evidence>
<protein>
    <submittedName>
        <fullName evidence="2">Uncharacterized protein</fullName>
    </submittedName>
</protein>
<gene>
    <name evidence="2" type="ORF">GCM10012275_43010</name>
</gene>
<reference evidence="2" key="1">
    <citation type="journal article" date="2014" name="Int. J. Syst. Evol. Microbiol.">
        <title>Complete genome sequence of Corynebacterium casei LMG S-19264T (=DSM 44701T), isolated from a smear-ripened cheese.</title>
        <authorList>
            <consortium name="US DOE Joint Genome Institute (JGI-PGF)"/>
            <person name="Walter F."/>
            <person name="Albersmeier A."/>
            <person name="Kalinowski J."/>
            <person name="Ruckert C."/>
        </authorList>
    </citation>
    <scope>NUCLEOTIDE SEQUENCE</scope>
    <source>
        <strain evidence="2">CGMCC 4.5737</strain>
    </source>
</reference>
<dbReference type="RefSeq" id="WP_189060208.1">
    <property type="nucleotide sequence ID" value="NZ_BMMK01000022.1"/>
</dbReference>
<proteinExistence type="predicted"/>
<reference evidence="2" key="2">
    <citation type="submission" date="2020-09" db="EMBL/GenBank/DDBJ databases">
        <authorList>
            <person name="Sun Q."/>
            <person name="Zhou Y."/>
        </authorList>
    </citation>
    <scope>NUCLEOTIDE SEQUENCE</scope>
    <source>
        <strain evidence="2">CGMCC 4.5737</strain>
    </source>
</reference>
<evidence type="ECO:0000313" key="3">
    <source>
        <dbReference type="Proteomes" id="UP000637578"/>
    </source>
</evidence>
<dbReference type="AlphaFoldDB" id="A0A8J3FXG1"/>